<dbReference type="Gene3D" id="3.40.1090.10">
    <property type="entry name" value="Cytosolic phospholipase A2 catalytic domain"/>
    <property type="match status" value="2"/>
</dbReference>
<feature type="domain" description="Cyclic nucleotide-binding" evidence="12">
    <location>
        <begin position="690"/>
        <end position="803"/>
    </location>
</feature>
<comment type="subcellular location">
    <subcellularLocation>
        <location evidence="1">Membrane</location>
    </subcellularLocation>
</comment>
<feature type="compositionally biased region" description="Polar residues" evidence="11">
    <location>
        <begin position="150"/>
        <end position="164"/>
    </location>
</feature>
<feature type="active site" description="Nucleophile" evidence="9">
    <location>
        <position position="1142"/>
    </location>
</feature>
<comment type="function">
    <text evidence="10">Lipolytic acyl hydrolase (LAH).</text>
</comment>
<dbReference type="STRING" id="41875.K8FIG0"/>
<dbReference type="Pfam" id="PF24179">
    <property type="entry name" value="NTE_Ploop"/>
    <property type="match status" value="1"/>
</dbReference>
<proteinExistence type="inferred from homology"/>
<feature type="short sequence motif" description="GXSXG" evidence="9">
    <location>
        <begin position="1140"/>
        <end position="1144"/>
    </location>
</feature>
<feature type="short sequence motif" description="DGA/G" evidence="9">
    <location>
        <begin position="1263"/>
        <end position="1265"/>
    </location>
</feature>
<dbReference type="Gene3D" id="2.60.120.10">
    <property type="entry name" value="Jelly Rolls"/>
    <property type="match status" value="3"/>
</dbReference>
<dbReference type="SUPFAM" id="SSF51206">
    <property type="entry name" value="cAMP-binding domain-like"/>
    <property type="match status" value="3"/>
</dbReference>
<feature type="region of interest" description="Disordered" evidence="11">
    <location>
        <begin position="1331"/>
        <end position="1399"/>
    </location>
</feature>
<feature type="region of interest" description="Disordered" evidence="11">
    <location>
        <begin position="305"/>
        <end position="401"/>
    </location>
</feature>
<feature type="compositionally biased region" description="Basic residues" evidence="11">
    <location>
        <begin position="62"/>
        <end position="78"/>
    </location>
</feature>
<evidence type="ECO:0000256" key="1">
    <source>
        <dbReference type="ARBA" id="ARBA00004370"/>
    </source>
</evidence>
<evidence type="ECO:0000256" key="3">
    <source>
        <dbReference type="ARBA" id="ARBA00022692"/>
    </source>
</evidence>
<keyword evidence="4 9" id="KW-0378">Hydrolase</keyword>
<dbReference type="Proteomes" id="UP000198341">
    <property type="component" value="Chromosome 9"/>
</dbReference>
<evidence type="ECO:0000259" key="12">
    <source>
        <dbReference type="PROSITE" id="PS50042"/>
    </source>
</evidence>
<accession>K8FIG0</accession>
<gene>
    <name evidence="14" type="ORF">Bathy09g03170</name>
</gene>
<feature type="domain" description="PNPLA" evidence="13">
    <location>
        <begin position="1109"/>
        <end position="1276"/>
    </location>
</feature>
<feature type="active site" description="Proton acceptor" evidence="9">
    <location>
        <position position="1263"/>
    </location>
</feature>
<dbReference type="SUPFAM" id="SSF52151">
    <property type="entry name" value="FabD/lysophospholipase-like"/>
    <property type="match status" value="1"/>
</dbReference>
<comment type="similarity">
    <text evidence="2">Belongs to the NTE family.</text>
</comment>
<dbReference type="PANTHER" id="PTHR14226">
    <property type="entry name" value="NEUROPATHY TARGET ESTERASE/SWISS CHEESE D.MELANOGASTER"/>
    <property type="match status" value="1"/>
</dbReference>
<evidence type="ECO:0000256" key="5">
    <source>
        <dbReference type="ARBA" id="ARBA00022963"/>
    </source>
</evidence>
<feature type="region of interest" description="Disordered" evidence="11">
    <location>
        <begin position="1518"/>
        <end position="1556"/>
    </location>
</feature>
<feature type="compositionally biased region" description="Polar residues" evidence="11">
    <location>
        <begin position="537"/>
        <end position="569"/>
    </location>
</feature>
<evidence type="ECO:0000256" key="7">
    <source>
        <dbReference type="ARBA" id="ARBA00023098"/>
    </source>
</evidence>
<keyword evidence="15" id="KW-1185">Reference proteome</keyword>
<dbReference type="Pfam" id="PF01734">
    <property type="entry name" value="Patatin"/>
    <property type="match status" value="1"/>
</dbReference>
<dbReference type="SMART" id="SM00100">
    <property type="entry name" value="cNMP"/>
    <property type="match status" value="2"/>
</dbReference>
<comment type="domain">
    <text evidence="10">The nitrogen atoms of the two glycine residues in the GGXR motif define the oxyanion hole, and stabilize the oxyanion that forms during the nucleophilic attack by the catalytic serine during substrate cleavage.</text>
</comment>
<feature type="compositionally biased region" description="Basic and acidic residues" evidence="11">
    <location>
        <begin position="217"/>
        <end position="230"/>
    </location>
</feature>
<sequence>MRPLLSTTTRRATRVTLAIAAIGLLSRSAFLKYWIEYHLQEEEEEEAKKELANGETEEKLTRMKRRQRRRRRRRRKRKTNVDEETEEEESNQSSSENSSFSSFSSDDGSSSSSEYSSAEDDESSFALAREDALGGGETKTPKRLAATTPRLANTNNTKNASSRSNSEDENFETPVGTPRAVKRGATMDRIKEEWKKEGKESGSHFESSDASQTSLFEYRRAESEGDRGESRSGPGEYLSHTTDPNFFASTKFFACLELEESRELFGMSEEIEIGANQVLFRQGDESRDGIYVVVEGQLGVYVQSTNTRSGGSGGGDGSASSLVKSSSKSSSHHHHHSVKDIRRSFDRAGSPGLPNMGRNQQASRMSRANSSTSHSRTSLDKERSQTPPMGGIRAASPLPPKSFSIGPAHLTNILNKGESVGDVDVLDSARRSVSCVAMKNGAKLVRIRQDVLFAFIRKHPRTIQVYLEQAIARLWRVARFTLRDFLELPRDEGDAEYLSPGAEDCLVLKPKPPMMRAQTSHEKFFEQSSDDVENGGSFPSTVSESSNSLDDGAKSINTTETPEDANPTNKLLVNYQEELEKYAGGRKTLLANEVFITQRDSQTNAYFILLSGTMRRDAVPWPEGDGVIGPELKAPRLVGAAHAITGAKFDETVRCCTDCEILLITPTVLHTLCVHAPDAFIALQLAASCSLNRAIRAFIAAGLNRQWLSAGDQAFRSGVDATSMYLVISGRVSIYNVALGAMRYRSRGETIGDAAMLSQTAHTSTAICTRDCELVRMSRASVQIISAKYPEVAGRLLEHVARKLEINQRDLKTGERYRPEIVTIAIVPATDAVQTTKLPKFAAKLRNALERLGKGSAFILDEKAAEEVVPEGFRRVETAFYRSKLTSWMTRIEEEHRFVLFVGDRSGQNASNRSSSSSGWSRVCVSQADLVLVVAEGGAAASFAPSSSMLEMQSQSTGMSGNNEYNTNTGNVFIGNGVDPSPAEARLLWKRRKKRIVPVPSASEEDFLNYHKITSKKKIHHRRQHSYSSDAMKQKSDENFVEIDNKNTAILAQIELVLLHAKGESPKNTRRFYANRPGLRRHHHCRLSSYSDADVDRIARHIAGCGVGVVLAGGGGHGLAHLGALKALEDEGVPVDAIGGASQGTLTAALYARTANSTVVSARVRKLASLIASPRRLLTDLTPPFLSILTGETIDKSIRDMFGEKIEIEDLWIPFFCCATNLTTGKLVSCTSGTVWRYARASMSVLGFLPPIADEITGDLLVDGAYLNPVPVDVLRKLSRVESTIVVDVEDEHYAAFRSLTARDGGLGGWRLLWERVSPFAQAEKLWQSIKSGKRGNKSSSESFNAYSTSSSESESDSSSSDVDGGNTRGGSTPARRKGGKSTKKNKKNKKRSVSTATTNAAPNYATLLGALLRATSRREVAEAAKACEIDVYLRPPGVPPFTFHTGLTDKRTDDLIRRARFKAAEVIRKWQETKRIAMKDDTENTSIQATSYYGFYSSTTQNSQGRLSAMQPIVTTSPRGESHVAQTPPRVPFHPSAMQTPTLHPSPATTDSPRGQYRRASFEDVDGEVDSGVAIVSERAFLKPAKTKEDEEAERTEDKKKSITPARQIIDGKAIVKLSGTTNFDEKEHDDVLGKKKTLAGKSSSKLETV</sequence>
<dbReference type="EC" id="3.1.1.-" evidence="10"/>
<comment type="similarity">
    <text evidence="10">Belongs to the patatin family.</text>
</comment>
<dbReference type="GO" id="GO:0004622">
    <property type="term" value="F:phosphatidylcholine lysophospholipase activity"/>
    <property type="evidence" value="ECO:0007669"/>
    <property type="project" value="UniProtKB-ARBA"/>
</dbReference>
<dbReference type="PROSITE" id="PS51635">
    <property type="entry name" value="PNPLA"/>
    <property type="match status" value="1"/>
</dbReference>
<organism evidence="14 15">
    <name type="scientific">Bathycoccus prasinos</name>
    <dbReference type="NCBI Taxonomy" id="41875"/>
    <lineage>
        <taxon>Eukaryota</taxon>
        <taxon>Viridiplantae</taxon>
        <taxon>Chlorophyta</taxon>
        <taxon>Mamiellophyceae</taxon>
        <taxon>Mamiellales</taxon>
        <taxon>Bathycoccaceae</taxon>
        <taxon>Bathycoccus</taxon>
    </lineage>
</organism>
<feature type="short sequence motif" description="GXGXXG" evidence="9">
    <location>
        <begin position="1113"/>
        <end position="1118"/>
    </location>
</feature>
<dbReference type="InterPro" id="IPR014710">
    <property type="entry name" value="RmlC-like_jellyroll"/>
</dbReference>
<evidence type="ECO:0000256" key="2">
    <source>
        <dbReference type="ARBA" id="ARBA00006636"/>
    </source>
</evidence>
<dbReference type="GO" id="GO:0016042">
    <property type="term" value="P:lipid catabolic process"/>
    <property type="evidence" value="ECO:0007669"/>
    <property type="project" value="UniProtKB-UniRule"/>
</dbReference>
<evidence type="ECO:0000256" key="8">
    <source>
        <dbReference type="ARBA" id="ARBA00023136"/>
    </source>
</evidence>
<dbReference type="InterPro" id="IPR000595">
    <property type="entry name" value="cNMP-bd_dom"/>
</dbReference>
<feature type="region of interest" description="Disordered" evidence="11">
    <location>
        <begin position="525"/>
        <end position="569"/>
    </location>
</feature>
<reference evidence="14 15" key="1">
    <citation type="submission" date="2011-10" db="EMBL/GenBank/DDBJ databases">
        <authorList>
            <person name="Genoscope - CEA"/>
        </authorList>
    </citation>
    <scope>NUCLEOTIDE SEQUENCE [LARGE SCALE GENOMIC DNA]</scope>
    <source>
        <strain evidence="14 15">RCC 1105</strain>
    </source>
</reference>
<feature type="region of interest" description="Disordered" evidence="11">
    <location>
        <begin position="1586"/>
        <end position="1606"/>
    </location>
</feature>
<feature type="compositionally biased region" description="Basic and acidic residues" evidence="11">
    <location>
        <begin position="185"/>
        <end position="207"/>
    </location>
</feature>
<feature type="compositionally biased region" description="Low complexity" evidence="11">
    <location>
        <begin position="1339"/>
        <end position="1361"/>
    </location>
</feature>
<evidence type="ECO:0000313" key="14">
    <source>
        <dbReference type="EMBL" id="CCO66784.1"/>
    </source>
</evidence>
<dbReference type="PANTHER" id="PTHR14226:SF29">
    <property type="entry name" value="NEUROPATHY TARGET ESTERASE SWS"/>
    <property type="match status" value="1"/>
</dbReference>
<evidence type="ECO:0000259" key="13">
    <source>
        <dbReference type="PROSITE" id="PS51635"/>
    </source>
</evidence>
<protein>
    <recommendedName>
        <fullName evidence="10">Patatin</fullName>
        <ecNumber evidence="10">3.1.1.-</ecNumber>
    </recommendedName>
</protein>
<dbReference type="GO" id="GO:0016020">
    <property type="term" value="C:membrane"/>
    <property type="evidence" value="ECO:0007669"/>
    <property type="project" value="UniProtKB-SubCell"/>
</dbReference>
<dbReference type="RefSeq" id="XP_007511224.1">
    <property type="nucleotide sequence ID" value="XM_007511162.1"/>
</dbReference>
<feature type="compositionally biased region" description="Polar residues" evidence="11">
    <location>
        <begin position="1538"/>
        <end position="1554"/>
    </location>
</feature>
<keyword evidence="5 9" id="KW-0442">Lipid degradation</keyword>
<feature type="compositionally biased region" description="Basic and acidic residues" evidence="11">
    <location>
        <begin position="46"/>
        <end position="61"/>
    </location>
</feature>
<keyword evidence="6" id="KW-1133">Transmembrane helix</keyword>
<dbReference type="GeneID" id="19013824"/>
<dbReference type="eggNOG" id="KOG2968">
    <property type="taxonomic scope" value="Eukaryota"/>
</dbReference>
<dbReference type="KEGG" id="bpg:Bathy09g03170"/>
<evidence type="ECO:0000256" key="4">
    <source>
        <dbReference type="ARBA" id="ARBA00022801"/>
    </source>
</evidence>
<feature type="compositionally biased region" description="Basic residues" evidence="11">
    <location>
        <begin position="1375"/>
        <end position="1393"/>
    </location>
</feature>
<dbReference type="Pfam" id="PF00027">
    <property type="entry name" value="cNMP_binding"/>
    <property type="match status" value="1"/>
</dbReference>
<feature type="compositionally biased region" description="Polar residues" evidence="11">
    <location>
        <begin position="357"/>
        <end position="376"/>
    </location>
</feature>
<dbReference type="InterPro" id="IPR018490">
    <property type="entry name" value="cNMP-bd_dom_sf"/>
</dbReference>
<dbReference type="InterPro" id="IPR056556">
    <property type="entry name" value="NTE1_P-loop_dom"/>
</dbReference>
<keyword evidence="8" id="KW-0472">Membrane</keyword>
<dbReference type="CDD" id="cd00038">
    <property type="entry name" value="CAP_ED"/>
    <property type="match status" value="2"/>
</dbReference>
<evidence type="ECO:0000256" key="6">
    <source>
        <dbReference type="ARBA" id="ARBA00022989"/>
    </source>
</evidence>
<evidence type="ECO:0000256" key="11">
    <source>
        <dbReference type="SAM" id="MobiDB-lite"/>
    </source>
</evidence>
<dbReference type="InterPro" id="IPR016035">
    <property type="entry name" value="Acyl_Trfase/lysoPLipase"/>
</dbReference>
<dbReference type="EMBL" id="FO082270">
    <property type="protein sequence ID" value="CCO66784.1"/>
    <property type="molecule type" value="Genomic_DNA"/>
</dbReference>
<keyword evidence="3" id="KW-0812">Transmembrane</keyword>
<keyword evidence="7 9" id="KW-0443">Lipid metabolism</keyword>
<feature type="compositionally biased region" description="Low complexity" evidence="11">
    <location>
        <begin position="91"/>
        <end position="116"/>
    </location>
</feature>
<name>K8FIG0_9CHLO</name>
<dbReference type="OrthoDB" id="421051at2759"/>
<evidence type="ECO:0000256" key="10">
    <source>
        <dbReference type="RuleBase" id="RU361262"/>
    </source>
</evidence>
<dbReference type="InterPro" id="IPR050301">
    <property type="entry name" value="NTE"/>
</dbReference>
<feature type="compositionally biased region" description="Low complexity" evidence="11">
    <location>
        <begin position="318"/>
        <end position="329"/>
    </location>
</feature>
<evidence type="ECO:0000313" key="15">
    <source>
        <dbReference type="Proteomes" id="UP000198341"/>
    </source>
</evidence>
<dbReference type="InterPro" id="IPR002641">
    <property type="entry name" value="PNPLA_dom"/>
</dbReference>
<dbReference type="PROSITE" id="PS50042">
    <property type="entry name" value="CNMP_BINDING_3"/>
    <property type="match status" value="1"/>
</dbReference>
<evidence type="ECO:0000256" key="9">
    <source>
        <dbReference type="PROSITE-ProRule" id="PRU01161"/>
    </source>
</evidence>
<feature type="region of interest" description="Disordered" evidence="11">
    <location>
        <begin position="44"/>
        <end position="242"/>
    </location>
</feature>